<sequence length="223" mass="25799">MSLDLAIYIVYVLVNSLIVILNVVVIWAAVESRELRHNPAIHIVLTAIICQRIQISNIAAPLYTRYCGFAYLVSGHYWYFDFEKPYTYFYKELNQILQIGCGAFVLISDIIIIFKIIRLRALELHEQSGNGFLKDWKFGTESRIAINFLVMSSCYLFMSAFFNIDMGYGFWHILILKLSTLLNLSKWALYLLANTSIYKVIGRKLGVQSHHHIPPSMTNRTQF</sequence>
<protein>
    <submittedName>
        <fullName evidence="2">Uncharacterized protein</fullName>
    </submittedName>
</protein>
<organism evidence="2 3">
    <name type="scientific">Cylicocyclus nassatus</name>
    <name type="common">Nematode worm</name>
    <dbReference type="NCBI Taxonomy" id="53992"/>
    <lineage>
        <taxon>Eukaryota</taxon>
        <taxon>Metazoa</taxon>
        <taxon>Ecdysozoa</taxon>
        <taxon>Nematoda</taxon>
        <taxon>Chromadorea</taxon>
        <taxon>Rhabditida</taxon>
        <taxon>Rhabditina</taxon>
        <taxon>Rhabditomorpha</taxon>
        <taxon>Strongyloidea</taxon>
        <taxon>Strongylidae</taxon>
        <taxon>Cylicocyclus</taxon>
    </lineage>
</organism>
<reference evidence="2" key="1">
    <citation type="submission" date="2023-07" db="EMBL/GenBank/DDBJ databases">
        <authorList>
            <consortium name="CYATHOMIX"/>
        </authorList>
    </citation>
    <scope>NUCLEOTIDE SEQUENCE</scope>
    <source>
        <strain evidence="2">N/A</strain>
    </source>
</reference>
<feature type="transmembrane region" description="Helical" evidence="1">
    <location>
        <begin position="62"/>
        <end position="80"/>
    </location>
</feature>
<accession>A0AA36H8G5</accession>
<keyword evidence="1" id="KW-1133">Transmembrane helix</keyword>
<gene>
    <name evidence="2" type="ORF">CYNAS_LOCUS17865</name>
</gene>
<keyword evidence="1" id="KW-0812">Transmembrane</keyword>
<proteinExistence type="predicted"/>
<evidence type="ECO:0000313" key="2">
    <source>
        <dbReference type="EMBL" id="CAJ0605882.1"/>
    </source>
</evidence>
<feature type="transmembrane region" description="Helical" evidence="1">
    <location>
        <begin position="170"/>
        <end position="193"/>
    </location>
</feature>
<keyword evidence="3" id="KW-1185">Reference proteome</keyword>
<dbReference type="AlphaFoldDB" id="A0AA36H8G5"/>
<feature type="transmembrane region" description="Helical" evidence="1">
    <location>
        <begin position="144"/>
        <end position="164"/>
    </location>
</feature>
<dbReference type="EMBL" id="CATQJL010000316">
    <property type="protein sequence ID" value="CAJ0605882.1"/>
    <property type="molecule type" value="Genomic_DNA"/>
</dbReference>
<evidence type="ECO:0000313" key="3">
    <source>
        <dbReference type="Proteomes" id="UP001176961"/>
    </source>
</evidence>
<feature type="transmembrane region" description="Helical" evidence="1">
    <location>
        <begin position="96"/>
        <end position="117"/>
    </location>
</feature>
<evidence type="ECO:0000256" key="1">
    <source>
        <dbReference type="SAM" id="Phobius"/>
    </source>
</evidence>
<name>A0AA36H8G5_CYLNA</name>
<keyword evidence="1" id="KW-0472">Membrane</keyword>
<comment type="caution">
    <text evidence="2">The sequence shown here is derived from an EMBL/GenBank/DDBJ whole genome shotgun (WGS) entry which is preliminary data.</text>
</comment>
<feature type="transmembrane region" description="Helical" evidence="1">
    <location>
        <begin position="6"/>
        <end position="30"/>
    </location>
</feature>
<dbReference type="Proteomes" id="UP001176961">
    <property type="component" value="Unassembled WGS sequence"/>
</dbReference>